<feature type="transmembrane region" description="Helical" evidence="6">
    <location>
        <begin position="206"/>
        <end position="228"/>
    </location>
</feature>
<dbReference type="GeneID" id="31006862"/>
<evidence type="ECO:0000256" key="6">
    <source>
        <dbReference type="SAM" id="Phobius"/>
    </source>
</evidence>
<gene>
    <name evidence="7" type="ORF">UA08_07106</name>
</gene>
<organism evidence="7 8">
    <name type="scientific">Talaromyces atroroseus</name>
    <dbReference type="NCBI Taxonomy" id="1441469"/>
    <lineage>
        <taxon>Eukaryota</taxon>
        <taxon>Fungi</taxon>
        <taxon>Dikarya</taxon>
        <taxon>Ascomycota</taxon>
        <taxon>Pezizomycotina</taxon>
        <taxon>Eurotiomycetes</taxon>
        <taxon>Eurotiomycetidae</taxon>
        <taxon>Eurotiales</taxon>
        <taxon>Trichocomaceae</taxon>
        <taxon>Talaromyces</taxon>
        <taxon>Talaromyces sect. Trachyspermi</taxon>
    </lineage>
</organism>
<feature type="transmembrane region" description="Helical" evidence="6">
    <location>
        <begin position="31"/>
        <end position="55"/>
    </location>
</feature>
<evidence type="ECO:0000256" key="5">
    <source>
        <dbReference type="SAM" id="MobiDB-lite"/>
    </source>
</evidence>
<name>A0A225AKJ6_TALAT</name>
<feature type="region of interest" description="Disordered" evidence="5">
    <location>
        <begin position="411"/>
        <end position="495"/>
    </location>
</feature>
<keyword evidence="3 6" id="KW-1133">Transmembrane helix</keyword>
<dbReference type="RefSeq" id="XP_020117869.1">
    <property type="nucleotide sequence ID" value="XM_020262011.1"/>
</dbReference>
<dbReference type="GO" id="GO:0016020">
    <property type="term" value="C:membrane"/>
    <property type="evidence" value="ECO:0007669"/>
    <property type="project" value="UniProtKB-SubCell"/>
</dbReference>
<dbReference type="EMBL" id="LFMY01000011">
    <property type="protein sequence ID" value="OKL57748.1"/>
    <property type="molecule type" value="Genomic_DNA"/>
</dbReference>
<keyword evidence="2 6" id="KW-0812">Transmembrane</keyword>
<dbReference type="Proteomes" id="UP000214365">
    <property type="component" value="Unassembled WGS sequence"/>
</dbReference>
<evidence type="ECO:0008006" key="9">
    <source>
        <dbReference type="Google" id="ProtNLM"/>
    </source>
</evidence>
<feature type="transmembrane region" description="Helical" evidence="6">
    <location>
        <begin position="67"/>
        <end position="88"/>
    </location>
</feature>
<evidence type="ECO:0000256" key="2">
    <source>
        <dbReference type="ARBA" id="ARBA00022692"/>
    </source>
</evidence>
<feature type="transmembrane region" description="Helical" evidence="6">
    <location>
        <begin position="240"/>
        <end position="263"/>
    </location>
</feature>
<dbReference type="Pfam" id="PF03619">
    <property type="entry name" value="Solute_trans_a"/>
    <property type="match status" value="1"/>
</dbReference>
<dbReference type="InterPro" id="IPR005178">
    <property type="entry name" value="Ostalpha/TMEM184C"/>
</dbReference>
<comment type="subcellular location">
    <subcellularLocation>
        <location evidence="1">Membrane</location>
        <topology evidence="1">Multi-pass membrane protein</topology>
    </subcellularLocation>
</comment>
<dbReference type="STRING" id="1441469.A0A225AKJ6"/>
<evidence type="ECO:0000256" key="3">
    <source>
        <dbReference type="ARBA" id="ARBA00022989"/>
    </source>
</evidence>
<proteinExistence type="predicted"/>
<evidence type="ECO:0000313" key="7">
    <source>
        <dbReference type="EMBL" id="OKL57748.1"/>
    </source>
</evidence>
<evidence type="ECO:0000256" key="4">
    <source>
        <dbReference type="ARBA" id="ARBA00023136"/>
    </source>
</evidence>
<dbReference type="SMART" id="SM01417">
    <property type="entry name" value="Solute_trans_a"/>
    <property type="match status" value="1"/>
</dbReference>
<feature type="transmembrane region" description="Helical" evidence="6">
    <location>
        <begin position="161"/>
        <end position="186"/>
    </location>
</feature>
<dbReference type="PANTHER" id="PTHR23423">
    <property type="entry name" value="ORGANIC SOLUTE TRANSPORTER-RELATED"/>
    <property type="match status" value="1"/>
</dbReference>
<feature type="transmembrane region" description="Helical" evidence="6">
    <location>
        <begin position="283"/>
        <end position="304"/>
    </location>
</feature>
<protein>
    <recommendedName>
        <fullName evidence="9">Transmembrane protein 184-like protein</fullName>
    </recommendedName>
</protein>
<evidence type="ECO:0000313" key="8">
    <source>
        <dbReference type="Proteomes" id="UP000214365"/>
    </source>
</evidence>
<dbReference type="OrthoDB" id="5348404at2759"/>
<reference evidence="7 8" key="1">
    <citation type="submission" date="2015-06" db="EMBL/GenBank/DDBJ databases">
        <title>Talaromyces atroroseus IBT 11181 draft genome.</title>
        <authorList>
            <person name="Rasmussen K.B."/>
            <person name="Rasmussen S."/>
            <person name="Petersen B."/>
            <person name="Sicheritz-Ponten T."/>
            <person name="Mortensen U.H."/>
            <person name="Thrane U."/>
        </authorList>
    </citation>
    <scope>NUCLEOTIDE SEQUENCE [LARGE SCALE GENOMIC DNA]</scope>
    <source>
        <strain evidence="7 8">IBT 11181</strain>
    </source>
</reference>
<accession>A0A225AKJ6</accession>
<comment type="caution">
    <text evidence="7">The sequence shown here is derived from an EMBL/GenBank/DDBJ whole genome shotgun (WGS) entry which is preliminary data.</text>
</comment>
<sequence length="495" mass="56708">MQYNIRKRENHRHALVSEVPLWNNGLTFHQLGLILCAAFSLVGIVSSFFLAFMHAIHYSKPREQRHIMRILFMVPIYCAESFLSFYFYQKSVYFEVLGSCYEAFALSSFFTLLCHYAAPDLHSQKDYFRGIRPKPWLWPLNWLAKCCGGERGCWRTPRSGLTWFNVIWISIYQYCFIRVAMTIVAVVTEAFGKYCEASVSPAFAHVWVLVIESISVSIAMYCLIQFYFQVHKDMAQYSPFLKVLAIKLVIFLSFWQSTVISFLSSAGAIKVSDKLANQDIQIGLSNLLLCIEMAIFAILHFFAFPWQPYRLKNQQASENPQYIKGQIAYHGGPLGIKAFIESFNPWDLVKATGRGFRWLFVGYKKRTNDISYMNRDDSAFSLKASDDHDAQTSIPGPNVTAYTGPAGINTAYHPASQYDPYDEEGQNLLSHAQDNPHSRYPPEAPYEEESGNRYYNHIYSHDDPSIGDLTAAEPRPISPRPYQPYHPSRSPYEGA</sequence>
<evidence type="ECO:0000256" key="1">
    <source>
        <dbReference type="ARBA" id="ARBA00004141"/>
    </source>
</evidence>
<keyword evidence="4 6" id="KW-0472">Membrane</keyword>
<dbReference type="AlphaFoldDB" id="A0A225AKJ6"/>
<keyword evidence="8" id="KW-1185">Reference proteome</keyword>